<name>L5LV14_MYODS</name>
<accession>L5LV14</accession>
<sequence>MDAAQPEAIDDGRGPAQQISDAALKALVLFSQASWVWAYPGSRSAARPVVPVVATAVHHRGPRDTAFPAAPALRLCPGCLQGHSCLSRFFSTSPSSWTNLPSSSSTTFGSCCRVSLESSPNPSLVSKQRL</sequence>
<dbReference type="Proteomes" id="UP000010556">
    <property type="component" value="Unassembled WGS sequence"/>
</dbReference>
<evidence type="ECO:0000313" key="1">
    <source>
        <dbReference type="EMBL" id="ELK29897.1"/>
    </source>
</evidence>
<proteinExistence type="predicted"/>
<reference evidence="2" key="1">
    <citation type="journal article" date="2013" name="Science">
        <title>Comparative analysis of bat genomes provides insight into the evolution of flight and immunity.</title>
        <authorList>
            <person name="Zhang G."/>
            <person name="Cowled C."/>
            <person name="Shi Z."/>
            <person name="Huang Z."/>
            <person name="Bishop-Lilly K.A."/>
            <person name="Fang X."/>
            <person name="Wynne J.W."/>
            <person name="Xiong Z."/>
            <person name="Baker M.L."/>
            <person name="Zhao W."/>
            <person name="Tachedjian M."/>
            <person name="Zhu Y."/>
            <person name="Zhou P."/>
            <person name="Jiang X."/>
            <person name="Ng J."/>
            <person name="Yang L."/>
            <person name="Wu L."/>
            <person name="Xiao J."/>
            <person name="Feng Y."/>
            <person name="Chen Y."/>
            <person name="Sun X."/>
            <person name="Zhang Y."/>
            <person name="Marsh G.A."/>
            <person name="Crameri G."/>
            <person name="Broder C.C."/>
            <person name="Frey K.G."/>
            <person name="Wang L.F."/>
            <person name="Wang J."/>
        </authorList>
    </citation>
    <scope>NUCLEOTIDE SEQUENCE [LARGE SCALE GENOMIC DNA]</scope>
</reference>
<dbReference type="EMBL" id="KB107571">
    <property type="protein sequence ID" value="ELK29897.1"/>
    <property type="molecule type" value="Genomic_DNA"/>
</dbReference>
<organism evidence="1 2">
    <name type="scientific">Myotis davidii</name>
    <name type="common">David's myotis</name>
    <dbReference type="NCBI Taxonomy" id="225400"/>
    <lineage>
        <taxon>Eukaryota</taxon>
        <taxon>Metazoa</taxon>
        <taxon>Chordata</taxon>
        <taxon>Craniata</taxon>
        <taxon>Vertebrata</taxon>
        <taxon>Euteleostomi</taxon>
        <taxon>Mammalia</taxon>
        <taxon>Eutheria</taxon>
        <taxon>Laurasiatheria</taxon>
        <taxon>Chiroptera</taxon>
        <taxon>Yangochiroptera</taxon>
        <taxon>Vespertilionidae</taxon>
        <taxon>Myotis</taxon>
    </lineage>
</organism>
<dbReference type="AlphaFoldDB" id="L5LV14"/>
<gene>
    <name evidence="1" type="ORF">MDA_GLEAN10013501</name>
</gene>
<evidence type="ECO:0000313" key="2">
    <source>
        <dbReference type="Proteomes" id="UP000010556"/>
    </source>
</evidence>
<protein>
    <submittedName>
        <fullName evidence="1">Uncharacterized protein</fullName>
    </submittedName>
</protein>
<keyword evidence="2" id="KW-1185">Reference proteome</keyword>